<evidence type="ECO:0000313" key="7">
    <source>
        <dbReference type="EMBL" id="EHO18109.1"/>
    </source>
</evidence>
<protein>
    <recommendedName>
        <fullName evidence="6">Ribosomal processing cysteine protease Prp</fullName>
    </recommendedName>
</protein>
<keyword evidence="2" id="KW-0645">Protease</keyword>
<evidence type="ECO:0000256" key="3">
    <source>
        <dbReference type="ARBA" id="ARBA00022801"/>
    </source>
</evidence>
<reference evidence="7 8" key="1">
    <citation type="submission" date="2011-10" db="EMBL/GenBank/DDBJ databases">
        <title>The Genome Sequence of Lachnospiraceae bacterium ACC2.</title>
        <authorList>
            <consortium name="The Broad Institute Genome Sequencing Platform"/>
            <person name="Earl A."/>
            <person name="Ward D."/>
            <person name="Feldgarden M."/>
            <person name="Gevers D."/>
            <person name="Sizova M."/>
            <person name="Hazen A."/>
            <person name="Epstein S."/>
            <person name="Young S.K."/>
            <person name="Zeng Q."/>
            <person name="Gargeya S."/>
            <person name="Fitzgerald M."/>
            <person name="Haas B."/>
            <person name="Abouelleil A."/>
            <person name="Alvarado L."/>
            <person name="Arachchi H.M."/>
            <person name="Berlin A."/>
            <person name="Brown A."/>
            <person name="Chapman S.B."/>
            <person name="Chen Z."/>
            <person name="Dunbar C."/>
            <person name="Freedman E."/>
            <person name="Gearin G."/>
            <person name="Goldberg J."/>
            <person name="Griggs A."/>
            <person name="Gujja S."/>
            <person name="Heiman D."/>
            <person name="Howarth C."/>
            <person name="Larson L."/>
            <person name="Lui A."/>
            <person name="MacDonald P.J.P."/>
            <person name="Montmayeur A."/>
            <person name="Murphy C."/>
            <person name="Neiman D."/>
            <person name="Pearson M."/>
            <person name="Priest M."/>
            <person name="Roberts A."/>
            <person name="Saif S."/>
            <person name="Shea T."/>
            <person name="Shenoy N."/>
            <person name="Sisk P."/>
            <person name="Stolte C."/>
            <person name="Sykes S."/>
            <person name="Wortman J."/>
            <person name="Nusbaum C."/>
            <person name="Birren B."/>
        </authorList>
    </citation>
    <scope>NUCLEOTIDE SEQUENCE [LARGE SCALE GENOMIC DNA]</scope>
    <source>
        <strain evidence="7 8">ACC2</strain>
    </source>
</reference>
<dbReference type="GO" id="GO:0008234">
    <property type="term" value="F:cysteine-type peptidase activity"/>
    <property type="evidence" value="ECO:0007669"/>
    <property type="project" value="UniProtKB-KW"/>
</dbReference>
<accession>A0AA37DH58</accession>
<dbReference type="GO" id="GO:0042254">
    <property type="term" value="P:ribosome biogenesis"/>
    <property type="evidence" value="ECO:0007669"/>
    <property type="project" value="UniProtKB-KW"/>
</dbReference>
<dbReference type="CDD" id="cd16332">
    <property type="entry name" value="Prp-like"/>
    <property type="match status" value="1"/>
</dbReference>
<evidence type="ECO:0000313" key="8">
    <source>
        <dbReference type="Proteomes" id="UP000018466"/>
    </source>
</evidence>
<dbReference type="Proteomes" id="UP000018466">
    <property type="component" value="Unassembled WGS sequence"/>
</dbReference>
<dbReference type="InterPro" id="IPR007422">
    <property type="entry name" value="Peptidase_Prp"/>
</dbReference>
<evidence type="ECO:0000256" key="1">
    <source>
        <dbReference type="ARBA" id="ARBA00022517"/>
    </source>
</evidence>
<dbReference type="GeneID" id="86940087"/>
<evidence type="ECO:0000256" key="4">
    <source>
        <dbReference type="ARBA" id="ARBA00022807"/>
    </source>
</evidence>
<keyword evidence="3" id="KW-0378">Hydrolase</keyword>
<gene>
    <name evidence="7" type="ORF">HMPREF9623_00293</name>
</gene>
<dbReference type="EMBL" id="AGEL01000003">
    <property type="protein sequence ID" value="EHO18109.1"/>
    <property type="molecule type" value="Genomic_DNA"/>
</dbReference>
<dbReference type="Gene3D" id="3.30.70.1490">
    <property type="entry name" value="Cysteine protease Prp"/>
    <property type="match status" value="1"/>
</dbReference>
<name>A0AA37DH58_9FIRM</name>
<comment type="caution">
    <text evidence="7">The sequence shown here is derived from an EMBL/GenBank/DDBJ whole genome shotgun (WGS) entry which is preliminary data.</text>
</comment>
<proteinExistence type="inferred from homology"/>
<keyword evidence="1" id="KW-0690">Ribosome biogenesis</keyword>
<evidence type="ECO:0000256" key="5">
    <source>
        <dbReference type="ARBA" id="ARBA00044503"/>
    </source>
</evidence>
<dbReference type="GO" id="GO:0006508">
    <property type="term" value="P:proteolysis"/>
    <property type="evidence" value="ECO:0007669"/>
    <property type="project" value="UniProtKB-KW"/>
</dbReference>
<dbReference type="InterPro" id="IPR036764">
    <property type="entry name" value="Peptidase_Prp_sf"/>
</dbReference>
<dbReference type="SUPFAM" id="SSF118010">
    <property type="entry name" value="TM1457-like"/>
    <property type="match status" value="1"/>
</dbReference>
<dbReference type="PANTHER" id="PTHR39178">
    <property type="entry name" value="HYPOTHETICAL RIBOSOME-ASSOCIATED PROTEIN"/>
    <property type="match status" value="1"/>
</dbReference>
<evidence type="ECO:0000256" key="6">
    <source>
        <dbReference type="ARBA" id="ARBA00044538"/>
    </source>
</evidence>
<organism evidence="7 8">
    <name type="scientific">Stomatobaculum longum</name>
    <dbReference type="NCBI Taxonomy" id="796942"/>
    <lineage>
        <taxon>Bacteria</taxon>
        <taxon>Bacillati</taxon>
        <taxon>Bacillota</taxon>
        <taxon>Clostridia</taxon>
        <taxon>Lachnospirales</taxon>
        <taxon>Lachnospiraceae</taxon>
        <taxon>Stomatobaculum</taxon>
    </lineage>
</organism>
<keyword evidence="4" id="KW-0788">Thiol protease</keyword>
<sequence>MIEVHILRDKSGRAVGIHSLGHADYGDGTIDIVCAAVSALELNFANSVEELTDAKFEVHLGEEDGSFDFKLLGERNGKAELLLQSLLLGYQTVQEAYGNSYLMIKDQEV</sequence>
<keyword evidence="8" id="KW-1185">Reference proteome</keyword>
<comment type="similarity">
    <text evidence="5">Belongs to the Prp family.</text>
</comment>
<dbReference type="RefSeq" id="WP_009532128.1">
    <property type="nucleotide sequence ID" value="NZ_CAJPPX010000127.1"/>
</dbReference>
<evidence type="ECO:0000256" key="2">
    <source>
        <dbReference type="ARBA" id="ARBA00022670"/>
    </source>
</evidence>
<dbReference type="AlphaFoldDB" id="A0AA37DH58"/>
<dbReference type="PANTHER" id="PTHR39178:SF1">
    <property type="entry name" value="RIBOSOMAL-PROCESSING CYSTEINE PROTEASE PRP"/>
    <property type="match status" value="1"/>
</dbReference>
<dbReference type="Pfam" id="PF04327">
    <property type="entry name" value="Peptidase_Prp"/>
    <property type="match status" value="1"/>
</dbReference>